<comment type="similarity">
    <text evidence="2">Belongs to the encapsulin family. Family 1 subfamily.</text>
</comment>
<keyword evidence="5" id="KW-1185">Reference proteome</keyword>
<sequence>MDMFKRELAPLSSEAWAEIENRVSEVLLSRLTARKVVNVNGPKGIDFTAISEGRLSLVDDGDVKAGIYTVKPLTEARIRFSLNKWELDNLARGAKDIDFDSLDSAIEKLALFEERAIYDGYEKGGIKGLKESSGHKALTFGKESSDILASIAEGLILLKKSYVQGPYSLIVGKEGWIALNKESYGQNLLERVERMLGGKVVYSPNIEGALLLPFDSKNLELTIGQDFSLGYETHDTKEVILFATESFTFRVLEPKAIVVYK</sequence>
<dbReference type="PANTHER" id="PTHR37165">
    <property type="entry name" value="PEPTIDASE U56 FAMILY"/>
    <property type="match status" value="1"/>
</dbReference>
<dbReference type="Gene3D" id="3.30.2400.30">
    <property type="match status" value="1"/>
</dbReference>
<name>A0A372MG39_9SPIR</name>
<evidence type="ECO:0000256" key="2">
    <source>
        <dbReference type="ARBA" id="ARBA00033743"/>
    </source>
</evidence>
<organism evidence="4 5">
    <name type="scientific">Sphaerochaeta halotolerans</name>
    <dbReference type="NCBI Taxonomy" id="2293840"/>
    <lineage>
        <taxon>Bacteria</taxon>
        <taxon>Pseudomonadati</taxon>
        <taxon>Spirochaetota</taxon>
        <taxon>Spirochaetia</taxon>
        <taxon>Spirochaetales</taxon>
        <taxon>Sphaerochaetaceae</taxon>
        <taxon>Sphaerochaeta</taxon>
    </lineage>
</organism>
<reference evidence="5" key="1">
    <citation type="submission" date="2018-08" db="EMBL/GenBank/DDBJ databases">
        <authorList>
            <person name="Grouzdev D.S."/>
            <person name="Krutkina M.S."/>
        </authorList>
    </citation>
    <scope>NUCLEOTIDE SEQUENCE [LARGE SCALE GENOMIC DNA]</scope>
    <source>
        <strain evidence="5">4-11</strain>
    </source>
</reference>
<dbReference type="InterPro" id="IPR051429">
    <property type="entry name" value="Encapsulin_nc"/>
</dbReference>
<accession>A0A372MG39</accession>
<gene>
    <name evidence="4" type="ORF">DYP60_07910</name>
</gene>
<dbReference type="RefSeq" id="WP_117330466.1">
    <property type="nucleotide sequence ID" value="NZ_QUWK01000007.1"/>
</dbReference>
<comment type="caution">
    <text evidence="4">The sequence shown here is derived from an EMBL/GenBank/DDBJ whole genome shotgun (WGS) entry which is preliminary data.</text>
</comment>
<dbReference type="Pfam" id="PF04454">
    <property type="entry name" value="Linocin_M18"/>
    <property type="match status" value="1"/>
</dbReference>
<dbReference type="PANTHER" id="PTHR37165:SF1">
    <property type="entry name" value="TYPE 1 ENCAPSULIN SHELL PROTEIN"/>
    <property type="match status" value="1"/>
</dbReference>
<evidence type="ECO:0000256" key="1">
    <source>
        <dbReference type="ARBA" id="ARBA00033738"/>
    </source>
</evidence>
<dbReference type="Gene3D" id="3.30.2320.10">
    <property type="entry name" value="hypothetical protein PF0899 domain"/>
    <property type="match status" value="1"/>
</dbReference>
<dbReference type="NCBIfam" id="NF041155">
    <property type="entry name" value="encap_f1"/>
    <property type="match status" value="1"/>
</dbReference>
<protein>
    <submittedName>
        <fullName evidence="4">Bacteriocin</fullName>
    </submittedName>
</protein>
<dbReference type="GO" id="GO:0140737">
    <property type="term" value="C:encapsulin nanocompartment"/>
    <property type="evidence" value="ECO:0007669"/>
    <property type="project" value="UniProtKB-SubCell"/>
</dbReference>
<evidence type="ECO:0000256" key="3">
    <source>
        <dbReference type="ARBA" id="ARBA00033787"/>
    </source>
</evidence>
<dbReference type="AlphaFoldDB" id="A0A372MG39"/>
<proteinExistence type="inferred from homology"/>
<dbReference type="InterPro" id="IPR007544">
    <property type="entry name" value="ENCAP"/>
</dbReference>
<evidence type="ECO:0000313" key="4">
    <source>
        <dbReference type="EMBL" id="RFU94769.1"/>
    </source>
</evidence>
<dbReference type="Proteomes" id="UP000264002">
    <property type="component" value="Unassembled WGS sequence"/>
</dbReference>
<dbReference type="EMBL" id="QUWK01000007">
    <property type="protein sequence ID" value="RFU94769.1"/>
    <property type="molecule type" value="Genomic_DNA"/>
</dbReference>
<keyword evidence="3" id="KW-1284">Encapsulin nanocompartment</keyword>
<evidence type="ECO:0000313" key="5">
    <source>
        <dbReference type="Proteomes" id="UP000264002"/>
    </source>
</evidence>
<dbReference type="PIRSF" id="PIRSF019254">
    <property type="entry name" value="CFP29"/>
    <property type="match status" value="1"/>
</dbReference>
<comment type="subcellular location">
    <subcellularLocation>
        <location evidence="1">Encapsulin nanocompartment</location>
    </subcellularLocation>
</comment>
<dbReference type="SUPFAM" id="SSF56563">
    <property type="entry name" value="Major capsid protein gp5"/>
    <property type="match status" value="1"/>
</dbReference>
<reference evidence="4 5" key="2">
    <citation type="submission" date="2018-09" db="EMBL/GenBank/DDBJ databases">
        <title>Genome of Sphaerochaeta halotolerans strain 4-11.</title>
        <authorList>
            <person name="Nazina T.N."/>
            <person name="Sokolova D.S."/>
        </authorList>
    </citation>
    <scope>NUCLEOTIDE SEQUENCE [LARGE SCALE GENOMIC DNA]</scope>
    <source>
        <strain evidence="4 5">4-11</strain>
    </source>
</reference>